<dbReference type="Pfam" id="PF13853">
    <property type="entry name" value="7tm_4"/>
    <property type="match status" value="1"/>
</dbReference>
<dbReference type="AlphaFoldDB" id="A0A7M4DV84"/>
<dbReference type="Ensembl" id="ENSCPRT00005000361.1">
    <property type="protein sequence ID" value="ENSCPRP00005000287.1"/>
    <property type="gene ID" value="ENSCPRG00005000248.1"/>
</dbReference>
<dbReference type="InterPro" id="IPR000725">
    <property type="entry name" value="Olfact_rcpt"/>
</dbReference>
<evidence type="ECO:0000256" key="7">
    <source>
        <dbReference type="ARBA" id="ARBA00023040"/>
    </source>
</evidence>
<feature type="transmembrane region" description="Helical" evidence="13">
    <location>
        <begin position="204"/>
        <end position="230"/>
    </location>
</feature>
<gene>
    <name evidence="15" type="primary">LOC109319009</name>
</gene>
<evidence type="ECO:0000256" key="8">
    <source>
        <dbReference type="ARBA" id="ARBA00023136"/>
    </source>
</evidence>
<proteinExistence type="inferred from homology"/>
<sequence length="328" mass="37135">MGMEANSENLSHPQEFVLLGFSGLWELQNTLFAIFLILYLITITGNATVIVLIHLDSRLHTPMYFFLSTFSLVETLVITTIIPRMLVDLLTEKKTISFTWCLTQFYFYFSLGLTDFLLLAAMSIDRYVAICHPLHYSTIMSRHLCNSLVLGSLASAFLTMIPTTIWMARLSFCRSNVINHFFCDNVPLIKLSCSDTRPIELWDFLLALIFILSSLLVTIISYVAIISTILRIPSASSQQKAFSTCASHFTVVVIGYGSTIFIYVRPSKGSSMDINKMLSLLTSVLTPLLNPFIFTLRNKKVKEVFRDRLWKLCVFLSTPAKKCCLPLV</sequence>
<keyword evidence="5 13" id="KW-0552">Olfaction</keyword>
<keyword evidence="7 12" id="KW-0297">G-protein coupled receptor</keyword>
<dbReference type="InterPro" id="IPR000276">
    <property type="entry name" value="GPCR_Rhodpsn"/>
</dbReference>
<keyword evidence="2 13" id="KW-1003">Cell membrane</keyword>
<feature type="transmembrane region" description="Helical" evidence="13">
    <location>
        <begin position="105"/>
        <end position="124"/>
    </location>
</feature>
<dbReference type="PROSITE" id="PS50262">
    <property type="entry name" value="G_PROTEIN_RECEP_F1_2"/>
    <property type="match status" value="1"/>
</dbReference>
<comment type="subcellular location">
    <subcellularLocation>
        <location evidence="1 13">Cell membrane</location>
        <topology evidence="1 13">Multi-pass membrane protein</topology>
    </subcellularLocation>
</comment>
<evidence type="ECO:0000256" key="10">
    <source>
        <dbReference type="ARBA" id="ARBA00023180"/>
    </source>
</evidence>
<evidence type="ECO:0000256" key="2">
    <source>
        <dbReference type="ARBA" id="ARBA00022475"/>
    </source>
</evidence>
<keyword evidence="6 13" id="KW-1133">Transmembrane helix</keyword>
<keyword evidence="11 12" id="KW-0807">Transducer</keyword>
<evidence type="ECO:0000313" key="15">
    <source>
        <dbReference type="Ensembl" id="ENSCPRP00005000287.1"/>
    </source>
</evidence>
<keyword evidence="3 13" id="KW-0716">Sensory transduction</keyword>
<dbReference type="Gene3D" id="1.20.1070.10">
    <property type="entry name" value="Rhodopsin 7-helix transmembrane proteins"/>
    <property type="match status" value="1"/>
</dbReference>
<dbReference type="PRINTS" id="PR00237">
    <property type="entry name" value="GPCRRHODOPSN"/>
</dbReference>
<dbReference type="CDD" id="cd15912">
    <property type="entry name" value="7tmA_OR6C-like"/>
    <property type="match status" value="1"/>
</dbReference>
<protein>
    <recommendedName>
        <fullName evidence="13">Olfactory receptor</fullName>
    </recommendedName>
</protein>
<reference evidence="15" key="2">
    <citation type="submission" date="2025-09" db="UniProtKB">
        <authorList>
            <consortium name="Ensembl"/>
        </authorList>
    </citation>
    <scope>IDENTIFICATION</scope>
</reference>
<dbReference type="SUPFAM" id="SSF81321">
    <property type="entry name" value="Family A G protein-coupled receptor-like"/>
    <property type="match status" value="1"/>
</dbReference>
<organism evidence="15 16">
    <name type="scientific">Crocodylus porosus</name>
    <name type="common">Saltwater crocodile</name>
    <name type="synonym">Estuarine crocodile</name>
    <dbReference type="NCBI Taxonomy" id="8502"/>
    <lineage>
        <taxon>Eukaryota</taxon>
        <taxon>Metazoa</taxon>
        <taxon>Chordata</taxon>
        <taxon>Craniata</taxon>
        <taxon>Vertebrata</taxon>
        <taxon>Euteleostomi</taxon>
        <taxon>Archelosauria</taxon>
        <taxon>Archosauria</taxon>
        <taxon>Crocodylia</taxon>
        <taxon>Longirostres</taxon>
        <taxon>Crocodylidae</taxon>
        <taxon>Crocodylus</taxon>
    </lineage>
</organism>
<dbReference type="PANTHER" id="PTHR26454:SF10">
    <property type="entry name" value="OLFACTORY RECEPTOR 6V1"/>
    <property type="match status" value="1"/>
</dbReference>
<evidence type="ECO:0000256" key="11">
    <source>
        <dbReference type="ARBA" id="ARBA00023224"/>
    </source>
</evidence>
<dbReference type="InterPro" id="IPR047132">
    <property type="entry name" value="Olfact_rcpt_6C-like"/>
</dbReference>
<keyword evidence="10" id="KW-0325">Glycoprotein</keyword>
<reference evidence="15" key="1">
    <citation type="submission" date="2025-08" db="UniProtKB">
        <authorList>
            <consortium name="Ensembl"/>
        </authorList>
    </citation>
    <scope>IDENTIFICATION</scope>
</reference>
<dbReference type="PRINTS" id="PR00245">
    <property type="entry name" value="OLFACTORYR"/>
</dbReference>
<dbReference type="OMA" id="MGMEANS"/>
<feature type="transmembrane region" description="Helical" evidence="13">
    <location>
        <begin position="31"/>
        <end position="53"/>
    </location>
</feature>
<evidence type="ECO:0000313" key="16">
    <source>
        <dbReference type="Proteomes" id="UP000594220"/>
    </source>
</evidence>
<evidence type="ECO:0000259" key="14">
    <source>
        <dbReference type="PROSITE" id="PS50262"/>
    </source>
</evidence>
<feature type="transmembrane region" description="Helical" evidence="13">
    <location>
        <begin position="277"/>
        <end position="296"/>
    </location>
</feature>
<dbReference type="PROSITE" id="PS00237">
    <property type="entry name" value="G_PROTEIN_RECEP_F1_1"/>
    <property type="match status" value="1"/>
</dbReference>
<dbReference type="GO" id="GO:0004930">
    <property type="term" value="F:G protein-coupled receptor activity"/>
    <property type="evidence" value="ECO:0007669"/>
    <property type="project" value="UniProtKB-KW"/>
</dbReference>
<evidence type="ECO:0000256" key="5">
    <source>
        <dbReference type="ARBA" id="ARBA00022725"/>
    </source>
</evidence>
<dbReference type="GO" id="GO:0004984">
    <property type="term" value="F:olfactory receptor activity"/>
    <property type="evidence" value="ECO:0007669"/>
    <property type="project" value="InterPro"/>
</dbReference>
<feature type="transmembrane region" description="Helical" evidence="13">
    <location>
        <begin position="65"/>
        <end position="85"/>
    </location>
</feature>
<evidence type="ECO:0000256" key="6">
    <source>
        <dbReference type="ARBA" id="ARBA00022989"/>
    </source>
</evidence>
<evidence type="ECO:0000256" key="4">
    <source>
        <dbReference type="ARBA" id="ARBA00022692"/>
    </source>
</evidence>
<dbReference type="GO" id="GO:0005886">
    <property type="term" value="C:plasma membrane"/>
    <property type="evidence" value="ECO:0007669"/>
    <property type="project" value="UniProtKB-SubCell"/>
</dbReference>
<evidence type="ECO:0000256" key="12">
    <source>
        <dbReference type="RuleBase" id="RU000688"/>
    </source>
</evidence>
<comment type="similarity">
    <text evidence="12">Belongs to the G-protein coupled receptor 1 family.</text>
</comment>
<dbReference type="Proteomes" id="UP000594220">
    <property type="component" value="Unplaced"/>
</dbReference>
<dbReference type="PANTHER" id="PTHR26454">
    <property type="entry name" value="OLFACTORY RECEPTOR"/>
    <property type="match status" value="1"/>
</dbReference>
<evidence type="ECO:0000256" key="3">
    <source>
        <dbReference type="ARBA" id="ARBA00022606"/>
    </source>
</evidence>
<feature type="transmembrane region" description="Helical" evidence="13">
    <location>
        <begin position="144"/>
        <end position="168"/>
    </location>
</feature>
<dbReference type="GeneTree" id="ENSGT01090000260086"/>
<dbReference type="FunFam" id="1.20.1070.10:FF:000010">
    <property type="entry name" value="Olfactory receptor"/>
    <property type="match status" value="1"/>
</dbReference>
<evidence type="ECO:0000256" key="13">
    <source>
        <dbReference type="RuleBase" id="RU363047"/>
    </source>
</evidence>
<dbReference type="InterPro" id="IPR017452">
    <property type="entry name" value="GPCR_Rhodpsn_7TM"/>
</dbReference>
<name>A0A7M4DV84_CROPO</name>
<keyword evidence="4 12" id="KW-0812">Transmembrane</keyword>
<keyword evidence="8 13" id="KW-0472">Membrane</keyword>
<evidence type="ECO:0000256" key="9">
    <source>
        <dbReference type="ARBA" id="ARBA00023170"/>
    </source>
</evidence>
<keyword evidence="9 12" id="KW-0675">Receptor</keyword>
<feature type="transmembrane region" description="Helical" evidence="13">
    <location>
        <begin position="242"/>
        <end position="265"/>
    </location>
</feature>
<keyword evidence="16" id="KW-1185">Reference proteome</keyword>
<accession>A0A7M4DV84</accession>
<evidence type="ECO:0000256" key="1">
    <source>
        <dbReference type="ARBA" id="ARBA00004651"/>
    </source>
</evidence>
<feature type="domain" description="G-protein coupled receptors family 1 profile" evidence="14">
    <location>
        <begin position="45"/>
        <end position="294"/>
    </location>
</feature>